<keyword evidence="3" id="KW-1185">Reference proteome</keyword>
<evidence type="ECO:0000313" key="2">
    <source>
        <dbReference type="EMBL" id="KAK2651891.1"/>
    </source>
</evidence>
<organism evidence="2 3">
    <name type="scientific">Dipteronia dyeriana</name>
    <dbReference type="NCBI Taxonomy" id="168575"/>
    <lineage>
        <taxon>Eukaryota</taxon>
        <taxon>Viridiplantae</taxon>
        <taxon>Streptophyta</taxon>
        <taxon>Embryophyta</taxon>
        <taxon>Tracheophyta</taxon>
        <taxon>Spermatophyta</taxon>
        <taxon>Magnoliopsida</taxon>
        <taxon>eudicotyledons</taxon>
        <taxon>Gunneridae</taxon>
        <taxon>Pentapetalae</taxon>
        <taxon>rosids</taxon>
        <taxon>malvids</taxon>
        <taxon>Sapindales</taxon>
        <taxon>Sapindaceae</taxon>
        <taxon>Hippocastanoideae</taxon>
        <taxon>Acereae</taxon>
        <taxon>Dipteronia</taxon>
    </lineage>
</organism>
<reference evidence="2" key="1">
    <citation type="journal article" date="2023" name="Plant J.">
        <title>Genome sequences and population genomics provide insights into the demographic history, inbreeding, and mutation load of two 'living fossil' tree species of Dipteronia.</title>
        <authorList>
            <person name="Feng Y."/>
            <person name="Comes H.P."/>
            <person name="Chen J."/>
            <person name="Zhu S."/>
            <person name="Lu R."/>
            <person name="Zhang X."/>
            <person name="Li P."/>
            <person name="Qiu J."/>
            <person name="Olsen K.M."/>
            <person name="Qiu Y."/>
        </authorList>
    </citation>
    <scope>NUCLEOTIDE SEQUENCE</scope>
    <source>
        <strain evidence="2">KIB01</strain>
    </source>
</reference>
<feature type="region of interest" description="Disordered" evidence="1">
    <location>
        <begin position="1"/>
        <end position="21"/>
    </location>
</feature>
<protein>
    <submittedName>
        <fullName evidence="2">Uncharacterized protein</fullName>
    </submittedName>
</protein>
<sequence>MAYRSTKPEEHMSSSHALSFSQKDGYSNCPYLINIPFNCETVKTSCLNEIFSSVEWWHQLECEDDSTKN</sequence>
<accession>A0AAD9X329</accession>
<dbReference type="AlphaFoldDB" id="A0AAD9X329"/>
<proteinExistence type="predicted"/>
<evidence type="ECO:0000256" key="1">
    <source>
        <dbReference type="SAM" id="MobiDB-lite"/>
    </source>
</evidence>
<feature type="compositionally biased region" description="Basic and acidic residues" evidence="1">
    <location>
        <begin position="1"/>
        <end position="13"/>
    </location>
</feature>
<comment type="caution">
    <text evidence="2">The sequence shown here is derived from an EMBL/GenBank/DDBJ whole genome shotgun (WGS) entry which is preliminary data.</text>
</comment>
<dbReference type="Proteomes" id="UP001280121">
    <property type="component" value="Unassembled WGS sequence"/>
</dbReference>
<name>A0AAD9X329_9ROSI</name>
<dbReference type="EMBL" id="JANJYI010000004">
    <property type="protein sequence ID" value="KAK2651891.1"/>
    <property type="molecule type" value="Genomic_DNA"/>
</dbReference>
<gene>
    <name evidence="2" type="ORF">Ddye_011747</name>
</gene>
<evidence type="ECO:0000313" key="3">
    <source>
        <dbReference type="Proteomes" id="UP001280121"/>
    </source>
</evidence>